<keyword evidence="2" id="KW-1185">Reference proteome</keyword>
<reference evidence="1 2" key="1">
    <citation type="submission" date="2020-04" db="EMBL/GenBank/DDBJ databases">
        <title>Genome sequencing of novel species.</title>
        <authorList>
            <person name="Heo J."/>
            <person name="Kim S.-J."/>
            <person name="Kim J.-S."/>
            <person name="Hong S.-B."/>
            <person name="Kwon S.-W."/>
        </authorList>
    </citation>
    <scope>NUCLEOTIDE SEQUENCE [LARGE SCALE GENOMIC DNA]</scope>
    <source>
        <strain evidence="1 2">F39-2</strain>
    </source>
</reference>
<name>A0A7L5DVL7_9SPHI</name>
<dbReference type="Proteomes" id="UP000503278">
    <property type="component" value="Chromosome"/>
</dbReference>
<proteinExistence type="predicted"/>
<dbReference type="KEGG" id="mrob:HH214_04135"/>
<dbReference type="AlphaFoldDB" id="A0A7L5DVL7"/>
<evidence type="ECO:0000313" key="2">
    <source>
        <dbReference type="Proteomes" id="UP000503278"/>
    </source>
</evidence>
<gene>
    <name evidence="1" type="ORF">HH214_04135</name>
</gene>
<dbReference type="RefSeq" id="WP_169606139.1">
    <property type="nucleotide sequence ID" value="NZ_CP051682.1"/>
</dbReference>
<protein>
    <submittedName>
        <fullName evidence="1">Uncharacterized protein</fullName>
    </submittedName>
</protein>
<organism evidence="1 2">
    <name type="scientific">Mucilaginibacter robiniae</name>
    <dbReference type="NCBI Taxonomy" id="2728022"/>
    <lineage>
        <taxon>Bacteria</taxon>
        <taxon>Pseudomonadati</taxon>
        <taxon>Bacteroidota</taxon>
        <taxon>Sphingobacteriia</taxon>
        <taxon>Sphingobacteriales</taxon>
        <taxon>Sphingobacteriaceae</taxon>
        <taxon>Mucilaginibacter</taxon>
    </lineage>
</organism>
<dbReference type="EMBL" id="CP051682">
    <property type="protein sequence ID" value="QJD95122.1"/>
    <property type="molecule type" value="Genomic_DNA"/>
</dbReference>
<accession>A0A7L5DVL7</accession>
<evidence type="ECO:0000313" key="1">
    <source>
        <dbReference type="EMBL" id="QJD95122.1"/>
    </source>
</evidence>
<sequence length="79" mass="8916">MPKDDLPTYPIVEILIRLSDSDHHIGSYKDHTIHDQGVIVKTTQGIIDVPLSLILQQFHQPELITDSELAVIATSFRKI</sequence>